<dbReference type="OrthoDB" id="5672253at2"/>
<evidence type="ECO:0008006" key="4">
    <source>
        <dbReference type="Google" id="ProtNLM"/>
    </source>
</evidence>
<feature type="chain" id="PRO_5017219622" description="Porin" evidence="1">
    <location>
        <begin position="22"/>
        <end position="398"/>
    </location>
</feature>
<gene>
    <name evidence="2" type="ORF">CKF59_00515</name>
</gene>
<proteinExistence type="predicted"/>
<feature type="signal peptide" evidence="1">
    <location>
        <begin position="1"/>
        <end position="21"/>
    </location>
</feature>
<reference evidence="2 3" key="1">
    <citation type="submission" date="2017-08" db="EMBL/GenBank/DDBJ databases">
        <title>Reclassification of Bisgaard taxon 37 and 44.</title>
        <authorList>
            <person name="Christensen H."/>
        </authorList>
    </citation>
    <scope>NUCLEOTIDE SEQUENCE [LARGE SCALE GENOMIC DNA]</scope>
    <source>
        <strain evidence="2 3">EEAB3T1</strain>
    </source>
</reference>
<accession>A0A3A1YN32</accession>
<evidence type="ECO:0000256" key="1">
    <source>
        <dbReference type="SAM" id="SignalP"/>
    </source>
</evidence>
<dbReference type="EMBL" id="NRJF01000013">
    <property type="protein sequence ID" value="RIY38639.1"/>
    <property type="molecule type" value="Genomic_DNA"/>
</dbReference>
<dbReference type="RefSeq" id="WP_119534033.1">
    <property type="nucleotide sequence ID" value="NZ_NRJF01000013.1"/>
</dbReference>
<sequence>MLKKTLISLALASSVVATSSAAVNVFSWNDGKSSLSTSGNFRFAFQSVDTTSERGATYNKTSRNTWNMRSRVMFSLKQYVTDNLEAGAFLRLTHTFMSRHDYSLTWNYANRSYGAKTYSSSHAKNAIKPDRFYTYLDSKSLGRLTVALSTGDFITGQGAADVRDFGTSTFYLSNQARAITNAYLKNYQDRLVRYDSPNVAESVPLSFSASYGDMRSNQKVGSETKRRYDTEVSGAVMYQLGSLGRVQFLAAKKQVYANYTTKYATEGYQLGADLRPTGALRVRAEVGTAHEASATAYTSYKDVGVDLSYALGDFTPYGGLLYLNKQIKYKDASTATQATHQYEVYVGTSYSLAKKVANAFNFTLFVEANHVYTDYYKNYSNRNGDHAYGFAGGLIVTW</sequence>
<dbReference type="SUPFAM" id="SSF56935">
    <property type="entry name" value="Porins"/>
    <property type="match status" value="1"/>
</dbReference>
<keyword evidence="3" id="KW-1185">Reference proteome</keyword>
<comment type="caution">
    <text evidence="2">The sequence shown here is derived from an EMBL/GenBank/DDBJ whole genome shotgun (WGS) entry which is preliminary data.</text>
</comment>
<organism evidence="2 3">
    <name type="scientific">Psittacicella gerlachiana</name>
    <dbReference type="NCBI Taxonomy" id="2028574"/>
    <lineage>
        <taxon>Bacteria</taxon>
        <taxon>Pseudomonadati</taxon>
        <taxon>Pseudomonadota</taxon>
        <taxon>Gammaproteobacteria</taxon>
        <taxon>Pasteurellales</taxon>
        <taxon>Psittacicellaceae</taxon>
        <taxon>Psittacicella</taxon>
    </lineage>
</organism>
<evidence type="ECO:0000313" key="3">
    <source>
        <dbReference type="Proteomes" id="UP000265964"/>
    </source>
</evidence>
<keyword evidence="1" id="KW-0732">Signal</keyword>
<evidence type="ECO:0000313" key="2">
    <source>
        <dbReference type="EMBL" id="RIY38639.1"/>
    </source>
</evidence>
<name>A0A3A1YN32_9GAMM</name>
<dbReference type="AlphaFoldDB" id="A0A3A1YN32"/>
<protein>
    <recommendedName>
        <fullName evidence="4">Porin</fullName>
    </recommendedName>
</protein>
<dbReference type="Proteomes" id="UP000265964">
    <property type="component" value="Unassembled WGS sequence"/>
</dbReference>